<dbReference type="PANTHER" id="PTHR43856:SF1">
    <property type="entry name" value="MITOCHONDRIAL CARDIOLIPIN HYDROLASE"/>
    <property type="match status" value="1"/>
</dbReference>
<feature type="signal peptide" evidence="7">
    <location>
        <begin position="1"/>
        <end position="25"/>
    </location>
</feature>
<dbReference type="Proteomes" id="UP000322454">
    <property type="component" value="Unassembled WGS sequence"/>
</dbReference>
<dbReference type="InterPro" id="IPR025202">
    <property type="entry name" value="PLD-like_dom"/>
</dbReference>
<proteinExistence type="inferred from homology"/>
<accession>A0A520XH61</accession>
<evidence type="ECO:0000256" key="1">
    <source>
        <dbReference type="ARBA" id="ARBA00000798"/>
    </source>
</evidence>
<evidence type="ECO:0000256" key="6">
    <source>
        <dbReference type="ARBA" id="ARBA00023098"/>
    </source>
</evidence>
<feature type="chain" id="PRO_5022128385" description="phospholipase D" evidence="7">
    <location>
        <begin position="26"/>
        <end position="191"/>
    </location>
</feature>
<keyword evidence="4" id="KW-0378">Hydrolase</keyword>
<evidence type="ECO:0000256" key="3">
    <source>
        <dbReference type="ARBA" id="ARBA00012027"/>
    </source>
</evidence>
<reference evidence="9 10" key="1">
    <citation type="submission" date="2019-01" db="EMBL/GenBank/DDBJ databases">
        <title>Insights into ecological role of a new deltaproteobacterial order Candidatus Sinidesulfobacterales (Sva0485) by metagenomics and metatranscriptomics.</title>
        <authorList>
            <person name="Tan S."/>
            <person name="Liu J."/>
            <person name="Fang Y."/>
            <person name="Hedlund B."/>
            <person name="Lian Z.-H."/>
            <person name="Huang L.-Y."/>
            <person name="Li J.-T."/>
            <person name="Huang L.-N."/>
            <person name="Li W.-J."/>
            <person name="Jiang H.-C."/>
            <person name="Dong H.-L."/>
            <person name="Shu W.-S."/>
        </authorList>
    </citation>
    <scope>NUCLEOTIDE SEQUENCE [LARGE SCALE GENOMIC DNA]</scope>
    <source>
        <strain evidence="9">AP4</strain>
    </source>
</reference>
<comment type="similarity">
    <text evidence="2">Belongs to the phospholipase D family.</text>
</comment>
<dbReference type="PANTHER" id="PTHR43856">
    <property type="entry name" value="CARDIOLIPIN HYDROLASE"/>
    <property type="match status" value="1"/>
</dbReference>
<evidence type="ECO:0000256" key="4">
    <source>
        <dbReference type="ARBA" id="ARBA00022801"/>
    </source>
</evidence>
<organism evidence="9 10">
    <name type="scientific">Candidatus Acidulodesulfobacterium acidiphilum</name>
    <dbReference type="NCBI Taxonomy" id="2597224"/>
    <lineage>
        <taxon>Bacteria</taxon>
        <taxon>Deltaproteobacteria</taxon>
        <taxon>Candidatus Acidulodesulfobacterales</taxon>
        <taxon>Candidatus Acidulodesulfobacterium</taxon>
    </lineage>
</organism>
<comment type="caution">
    <text evidence="9">The sequence shown here is derived from an EMBL/GenBank/DDBJ whole genome shotgun (WGS) entry which is preliminary data.</text>
</comment>
<dbReference type="GO" id="GO:0016042">
    <property type="term" value="P:lipid catabolic process"/>
    <property type="evidence" value="ECO:0007669"/>
    <property type="project" value="UniProtKB-KW"/>
</dbReference>
<dbReference type="Gene3D" id="3.30.870.10">
    <property type="entry name" value="Endonuclease Chain A"/>
    <property type="match status" value="1"/>
</dbReference>
<dbReference type="GO" id="GO:0004630">
    <property type="term" value="F:phospholipase D activity"/>
    <property type="evidence" value="ECO:0007669"/>
    <property type="project" value="UniProtKB-EC"/>
</dbReference>
<dbReference type="SUPFAM" id="SSF56024">
    <property type="entry name" value="Phospholipase D/nuclease"/>
    <property type="match status" value="1"/>
</dbReference>
<dbReference type="Pfam" id="PF13091">
    <property type="entry name" value="PLDc_2"/>
    <property type="match status" value="1"/>
</dbReference>
<dbReference type="EMBL" id="SHMQ01000001">
    <property type="protein sequence ID" value="RZV40436.1"/>
    <property type="molecule type" value="Genomic_DNA"/>
</dbReference>
<evidence type="ECO:0000256" key="2">
    <source>
        <dbReference type="ARBA" id="ARBA00008664"/>
    </source>
</evidence>
<evidence type="ECO:0000313" key="10">
    <source>
        <dbReference type="Proteomes" id="UP000322454"/>
    </source>
</evidence>
<evidence type="ECO:0000256" key="7">
    <source>
        <dbReference type="SAM" id="SignalP"/>
    </source>
</evidence>
<keyword evidence="7" id="KW-0732">Signal</keyword>
<keyword evidence="5" id="KW-0442">Lipid degradation</keyword>
<feature type="domain" description="Phospholipase D-like" evidence="8">
    <location>
        <begin position="52"/>
        <end position="145"/>
    </location>
</feature>
<dbReference type="AlphaFoldDB" id="A0A520XH61"/>
<evidence type="ECO:0000259" key="8">
    <source>
        <dbReference type="Pfam" id="PF13091"/>
    </source>
</evidence>
<comment type="catalytic activity">
    <reaction evidence="1">
        <text>a 1,2-diacyl-sn-glycero-3-phosphocholine + H2O = a 1,2-diacyl-sn-glycero-3-phosphate + choline + H(+)</text>
        <dbReference type="Rhea" id="RHEA:14445"/>
        <dbReference type="ChEBI" id="CHEBI:15354"/>
        <dbReference type="ChEBI" id="CHEBI:15377"/>
        <dbReference type="ChEBI" id="CHEBI:15378"/>
        <dbReference type="ChEBI" id="CHEBI:57643"/>
        <dbReference type="ChEBI" id="CHEBI:58608"/>
        <dbReference type="EC" id="3.1.4.4"/>
    </reaction>
</comment>
<dbReference type="EC" id="3.1.4.4" evidence="3"/>
<protein>
    <recommendedName>
        <fullName evidence="3">phospholipase D</fullName>
        <ecNumber evidence="3">3.1.4.4</ecNumber>
    </recommendedName>
</protein>
<name>A0A520XH61_9DELT</name>
<evidence type="ECO:0000313" key="9">
    <source>
        <dbReference type="EMBL" id="RZV40436.1"/>
    </source>
</evidence>
<sequence length="191" mass="22461">MKSVVRTALIFMFLSCFLMPLSANAKTVTYFSPRYNLQNIDIHWLNKSLISKRLYIAMFSFTDYKIAKDLIYLAHRGVKIYIYRDDLQMKDKTDRTYMLKNVKNIFIKAKRDRGFWNIMHEKIFIIPGVVFREGSANWSPSAEGASCYEGNCGHAENQDNNATYITNKSEIKIALRNFYYMWNRKSNIDVN</sequence>
<dbReference type="InterPro" id="IPR051406">
    <property type="entry name" value="PLD_domain"/>
</dbReference>
<gene>
    <name evidence="9" type="ORF">EVJ48_00500</name>
</gene>
<dbReference type="GO" id="GO:0016891">
    <property type="term" value="F:RNA endonuclease activity producing 5'-phosphomonoesters, hydrolytic mechanism"/>
    <property type="evidence" value="ECO:0007669"/>
    <property type="project" value="TreeGrafter"/>
</dbReference>
<evidence type="ECO:0000256" key="5">
    <source>
        <dbReference type="ARBA" id="ARBA00022963"/>
    </source>
</evidence>
<keyword evidence="6" id="KW-0443">Lipid metabolism</keyword>